<evidence type="ECO:0000313" key="3">
    <source>
        <dbReference type="EMBL" id="APT74796.1"/>
    </source>
</evidence>
<keyword evidence="1" id="KW-1133">Transmembrane helix</keyword>
<organism evidence="3 4">
    <name type="scientific">Thermosipho melanesiensis</name>
    <dbReference type="NCBI Taxonomy" id="46541"/>
    <lineage>
        <taxon>Bacteria</taxon>
        <taxon>Thermotogati</taxon>
        <taxon>Thermotogota</taxon>
        <taxon>Thermotogae</taxon>
        <taxon>Thermotogales</taxon>
        <taxon>Fervidobacteriaceae</taxon>
        <taxon>Thermosipho</taxon>
    </lineage>
</organism>
<sequence>MQYFKGIIYTILGFFLFTYFVPVLESYAEVNYGTFFDGVIVLFFCVIFISVTTRLFFEDFKEKRLRLDVFNLKDFVFSSLLMTFFVVFVVVQRKVLPNASFFVSIFVTYVLAFREELLIRWFLYNYIKSRKGFLFATFLSAGIFTYFHIRSFYYGGLFQIFVSGIFYALIYEHSKNIWLVTTIHFLNNFFVDNNVTNLLSDGIGLVVITYIFFKNYKISSIKFKEFTPGYIPLLLFLYSILLLSRNVSLQNLKGNYYVTYGQLFIILLFLVVLLVKKYKKIGFYLLVAFQVIALLIDYSFVIFIPILLMLFLELLDSEKEKNMLFWFFLANIVFFGIYSGRWEVLFKTENLLFSGIFLCYLFLKKYNTEKPLFYLIILCEFLFLLFSFSFSIIIPILIFIYFNTFKDKKLGILLILFSTILILSFGLYYKIPLLVLLLITLLSSSSLLKESLYIFNMIYLVLIYILMYFTEKVGLKDVRVIVSLSCYIYILFNIIEFLRFGSEKEVISQ</sequence>
<protein>
    <recommendedName>
        <fullName evidence="2">CAAX prenyl protease 2/Lysostaphin resistance protein A-like domain-containing protein</fullName>
    </recommendedName>
</protein>
<evidence type="ECO:0000256" key="1">
    <source>
        <dbReference type="SAM" id="Phobius"/>
    </source>
</evidence>
<dbReference type="InterPro" id="IPR003675">
    <property type="entry name" value="Rce1/LyrA-like_dom"/>
</dbReference>
<feature type="transmembrane region" description="Helical" evidence="1">
    <location>
        <begin position="132"/>
        <end position="149"/>
    </location>
</feature>
<feature type="domain" description="CAAX prenyl protease 2/Lysostaphin resistance protein A-like" evidence="2">
    <location>
        <begin position="100"/>
        <end position="190"/>
    </location>
</feature>
<feature type="transmembrane region" description="Helical" evidence="1">
    <location>
        <begin position="412"/>
        <end position="431"/>
    </location>
</feature>
<feature type="transmembrane region" description="Helical" evidence="1">
    <location>
        <begin position="451"/>
        <end position="469"/>
    </location>
</feature>
<keyword evidence="1" id="KW-0812">Transmembrane</keyword>
<feature type="transmembrane region" description="Helical" evidence="1">
    <location>
        <begin position="225"/>
        <end position="244"/>
    </location>
</feature>
<dbReference type="EMBL" id="CP007389">
    <property type="protein sequence ID" value="APT74796.1"/>
    <property type="molecule type" value="Genomic_DNA"/>
</dbReference>
<feature type="transmembrane region" description="Helical" evidence="1">
    <location>
        <begin position="7"/>
        <end position="28"/>
    </location>
</feature>
<feature type="transmembrane region" description="Helical" evidence="1">
    <location>
        <begin position="481"/>
        <end position="500"/>
    </location>
</feature>
<keyword evidence="1" id="KW-0472">Membrane</keyword>
<feature type="transmembrane region" description="Helical" evidence="1">
    <location>
        <begin position="34"/>
        <end position="57"/>
    </location>
</feature>
<feature type="transmembrane region" description="Helical" evidence="1">
    <location>
        <begin position="323"/>
        <end position="339"/>
    </location>
</feature>
<evidence type="ECO:0000259" key="2">
    <source>
        <dbReference type="Pfam" id="PF02517"/>
    </source>
</evidence>
<feature type="transmembrane region" description="Helical" evidence="1">
    <location>
        <begin position="373"/>
        <end position="400"/>
    </location>
</feature>
<proteinExistence type="predicted"/>
<name>A0ABM6GGZ4_9BACT</name>
<feature type="transmembrane region" description="Helical" evidence="1">
    <location>
        <begin position="256"/>
        <end position="275"/>
    </location>
</feature>
<feature type="transmembrane region" description="Helical" evidence="1">
    <location>
        <begin position="69"/>
        <end position="89"/>
    </location>
</feature>
<dbReference type="Pfam" id="PF02517">
    <property type="entry name" value="Rce1-like"/>
    <property type="match status" value="1"/>
</dbReference>
<keyword evidence="4" id="KW-1185">Reference proteome</keyword>
<feature type="transmembrane region" description="Helical" evidence="1">
    <location>
        <begin position="282"/>
        <end position="311"/>
    </location>
</feature>
<dbReference type="RefSeq" id="WP_012056380.1">
    <property type="nucleotide sequence ID" value="NZ_CP007389.1"/>
</dbReference>
<accession>A0ABM6GGZ4</accession>
<feature type="transmembrane region" description="Helical" evidence="1">
    <location>
        <begin position="95"/>
        <end position="112"/>
    </location>
</feature>
<dbReference type="Proteomes" id="UP000185490">
    <property type="component" value="Chromosome"/>
</dbReference>
<evidence type="ECO:0000313" key="4">
    <source>
        <dbReference type="Proteomes" id="UP000185490"/>
    </source>
</evidence>
<reference evidence="3 4" key="1">
    <citation type="submission" date="2014-02" db="EMBL/GenBank/DDBJ databases">
        <title>Diversity of Thermotogales isolates from hydrothermal vents.</title>
        <authorList>
            <person name="Haverkamp T.H.A."/>
            <person name="Lossouarn J."/>
            <person name="Geslin C."/>
            <person name="Nesbo C.L."/>
        </authorList>
    </citation>
    <scope>NUCLEOTIDE SEQUENCE [LARGE SCALE GENOMIC DNA]</scope>
    <source>
        <strain evidence="3 4">431</strain>
    </source>
</reference>
<gene>
    <name evidence="3" type="ORF">BW47_00795</name>
</gene>
<feature type="transmembrane region" description="Helical" evidence="1">
    <location>
        <begin position="195"/>
        <end position="213"/>
    </location>
</feature>